<dbReference type="PANTHER" id="PTHR43289">
    <property type="entry name" value="MITOGEN-ACTIVATED PROTEIN KINASE KINASE KINASE 20-RELATED"/>
    <property type="match status" value="1"/>
</dbReference>
<dbReference type="Pfam" id="PF00069">
    <property type="entry name" value="Pkinase"/>
    <property type="match status" value="1"/>
</dbReference>
<keyword evidence="2 5" id="KW-0547">Nucleotide-binding</keyword>
<protein>
    <submittedName>
        <fullName evidence="8">Serine/threonine protein kinase</fullName>
    </submittedName>
</protein>
<dbReference type="PROSITE" id="PS50011">
    <property type="entry name" value="PROTEIN_KINASE_DOM"/>
    <property type="match status" value="1"/>
</dbReference>
<dbReference type="SMART" id="SM00220">
    <property type="entry name" value="S_TKc"/>
    <property type="match status" value="1"/>
</dbReference>
<keyword evidence="9" id="KW-1185">Reference proteome</keyword>
<keyword evidence="6" id="KW-0472">Membrane</keyword>
<comment type="caution">
    <text evidence="8">The sequence shown here is derived from an EMBL/GenBank/DDBJ whole genome shotgun (WGS) entry which is preliminary data.</text>
</comment>
<keyword evidence="6" id="KW-1133">Transmembrane helix</keyword>
<evidence type="ECO:0000256" key="3">
    <source>
        <dbReference type="ARBA" id="ARBA00022777"/>
    </source>
</evidence>
<proteinExistence type="predicted"/>
<dbReference type="InterPro" id="IPR011009">
    <property type="entry name" value="Kinase-like_dom_sf"/>
</dbReference>
<dbReference type="Gene3D" id="3.30.200.20">
    <property type="entry name" value="Phosphorylase Kinase, domain 1"/>
    <property type="match status" value="1"/>
</dbReference>
<evidence type="ECO:0000313" key="9">
    <source>
        <dbReference type="Proteomes" id="UP000260351"/>
    </source>
</evidence>
<keyword evidence="1" id="KW-0808">Transferase</keyword>
<keyword evidence="6" id="KW-0812">Transmembrane</keyword>
<sequence>MSRDKDPAGGRARRILERLTGSSESLEESAGRLEDSRVAERLRQIEQLFLLHGGERDNGSGPDAADVLFDWGHLQVLERLGEGSFGEVYRAYDRTLDRDVALKLLKSERGRPFQSQLFIHEARQLALVRHRNVLAVHGAAVHEGRPGLWTDLIVGHTAHDERYRESFERLDAVLELVESLALALQAVHGAGLVHGDVKPSNIMRDASGEWILMDFGASLDQRRAQGGPAMTSGTPLYMAPEVVLGAPPTPESDLYSLGATLYRVLTGEAPVQAGDWKGLQAFHEAGRQPASAVGHAGLDRRVARLVDALMRRKPGDRIRPEEVIERVRSIRAAPQRRFRLAALASIAVLLVLGLTLTSMGFYRANEARIEAEREQRNNAAVNEFLQRALASPSTTGRVRDLKVEEMLLKAADDVMPSLADQPAARAVVHRVLAESFNTLRMPHRAEEQIAIARKAMKELERPLPEIERGLTLQAARALELDDRHDESIAIAEDFLARNSTVLGESDRQVRWARIYQITNRLSLGRYDEAEDLLDTYFAEVPAPETATRHFGYEILQARANLYRMQGRYDQAVETAKEALDWLDRFPRSRPINRASALSNLALNYTHLGQWEAAIEAAGDVLDLQARIFGERSQEYLESLINLSGIQREAGQLEASRESLVRARELMLENPDIASAEQRLGVSMNLANVLNATGEQARGEAMIREAMDFATAQWGENNLNVLKLEYNLAELMNQQGRFEAAAALASLTLEKKAAALGETHAFTLLSMDNLAVALGGLGRGEEAVELHDRAYAALDGQLGAGHPFTLLAGRHRAAALRQFSPGRLSAEAVDALLQRHVETFGEDHPDTLRARALLAPE</sequence>
<accession>A0A3E1K5B1</accession>
<dbReference type="PROSITE" id="PS00107">
    <property type="entry name" value="PROTEIN_KINASE_ATP"/>
    <property type="match status" value="1"/>
</dbReference>
<dbReference type="InterPro" id="IPR019734">
    <property type="entry name" value="TPR_rpt"/>
</dbReference>
<evidence type="ECO:0000313" key="8">
    <source>
        <dbReference type="EMBL" id="RFF28874.1"/>
    </source>
</evidence>
<evidence type="ECO:0000256" key="1">
    <source>
        <dbReference type="ARBA" id="ARBA00022679"/>
    </source>
</evidence>
<evidence type="ECO:0000259" key="7">
    <source>
        <dbReference type="PROSITE" id="PS50011"/>
    </source>
</evidence>
<evidence type="ECO:0000256" key="2">
    <source>
        <dbReference type="ARBA" id="ARBA00022741"/>
    </source>
</evidence>
<dbReference type="SUPFAM" id="SSF56112">
    <property type="entry name" value="Protein kinase-like (PK-like)"/>
    <property type="match status" value="1"/>
</dbReference>
<gene>
    <name evidence="8" type="ORF">DZC52_15260</name>
</gene>
<reference evidence="8 9" key="1">
    <citation type="submission" date="2018-08" db="EMBL/GenBank/DDBJ databases">
        <title>Wenzhouxiangella salilacus sp. nov., a novel bacterium isolated from a saline lake in Xinjiang Province, China.</title>
        <authorList>
            <person name="Han S."/>
        </authorList>
    </citation>
    <scope>NUCLEOTIDE SEQUENCE [LARGE SCALE GENOMIC DNA]</scope>
    <source>
        <strain evidence="8 9">XDB06</strain>
    </source>
</reference>
<dbReference type="InterPro" id="IPR000719">
    <property type="entry name" value="Prot_kinase_dom"/>
</dbReference>
<dbReference type="GO" id="GO:0005524">
    <property type="term" value="F:ATP binding"/>
    <property type="evidence" value="ECO:0007669"/>
    <property type="project" value="UniProtKB-UniRule"/>
</dbReference>
<dbReference type="AlphaFoldDB" id="A0A3E1K5B1"/>
<dbReference type="InterPro" id="IPR011990">
    <property type="entry name" value="TPR-like_helical_dom_sf"/>
</dbReference>
<name>A0A3E1K5B1_9GAMM</name>
<organism evidence="8 9">
    <name type="scientific">Wenzhouxiangella sediminis</name>
    <dbReference type="NCBI Taxonomy" id="1792836"/>
    <lineage>
        <taxon>Bacteria</taxon>
        <taxon>Pseudomonadati</taxon>
        <taxon>Pseudomonadota</taxon>
        <taxon>Gammaproteobacteria</taxon>
        <taxon>Chromatiales</taxon>
        <taxon>Wenzhouxiangellaceae</taxon>
        <taxon>Wenzhouxiangella</taxon>
    </lineage>
</organism>
<dbReference type="EMBL" id="QUZK01000054">
    <property type="protein sequence ID" value="RFF28874.1"/>
    <property type="molecule type" value="Genomic_DNA"/>
</dbReference>
<dbReference type="Gene3D" id="1.10.510.10">
    <property type="entry name" value="Transferase(Phosphotransferase) domain 1"/>
    <property type="match status" value="1"/>
</dbReference>
<dbReference type="Pfam" id="PF13424">
    <property type="entry name" value="TPR_12"/>
    <property type="match status" value="1"/>
</dbReference>
<keyword evidence="8" id="KW-0723">Serine/threonine-protein kinase</keyword>
<dbReference type="Proteomes" id="UP000260351">
    <property type="component" value="Unassembled WGS sequence"/>
</dbReference>
<keyword evidence="3 8" id="KW-0418">Kinase</keyword>
<dbReference type="OrthoDB" id="9801841at2"/>
<dbReference type="SMART" id="SM00028">
    <property type="entry name" value="TPR"/>
    <property type="match status" value="2"/>
</dbReference>
<evidence type="ECO:0000256" key="5">
    <source>
        <dbReference type="PROSITE-ProRule" id="PRU10141"/>
    </source>
</evidence>
<dbReference type="PANTHER" id="PTHR43289:SF6">
    <property type="entry name" value="SERINE_THREONINE-PROTEIN KINASE NEKL-3"/>
    <property type="match status" value="1"/>
</dbReference>
<dbReference type="Gene3D" id="1.25.40.10">
    <property type="entry name" value="Tetratricopeptide repeat domain"/>
    <property type="match status" value="3"/>
</dbReference>
<dbReference type="GO" id="GO:0004674">
    <property type="term" value="F:protein serine/threonine kinase activity"/>
    <property type="evidence" value="ECO:0007669"/>
    <property type="project" value="UniProtKB-KW"/>
</dbReference>
<dbReference type="Pfam" id="PF13374">
    <property type="entry name" value="TPR_10"/>
    <property type="match status" value="1"/>
</dbReference>
<feature type="transmembrane region" description="Helical" evidence="6">
    <location>
        <begin position="338"/>
        <end position="362"/>
    </location>
</feature>
<dbReference type="CDD" id="cd14014">
    <property type="entry name" value="STKc_PknB_like"/>
    <property type="match status" value="1"/>
</dbReference>
<dbReference type="RefSeq" id="WP_116652023.1">
    <property type="nucleotide sequence ID" value="NZ_QUZK01000054.1"/>
</dbReference>
<dbReference type="InterPro" id="IPR017441">
    <property type="entry name" value="Protein_kinase_ATP_BS"/>
</dbReference>
<feature type="domain" description="Protein kinase" evidence="7">
    <location>
        <begin position="74"/>
        <end position="338"/>
    </location>
</feature>
<feature type="binding site" evidence="5">
    <location>
        <position position="103"/>
    </location>
    <ligand>
        <name>ATP</name>
        <dbReference type="ChEBI" id="CHEBI:30616"/>
    </ligand>
</feature>
<keyword evidence="4 5" id="KW-0067">ATP-binding</keyword>
<dbReference type="SUPFAM" id="SSF48452">
    <property type="entry name" value="TPR-like"/>
    <property type="match status" value="2"/>
</dbReference>
<evidence type="ECO:0000256" key="4">
    <source>
        <dbReference type="ARBA" id="ARBA00022840"/>
    </source>
</evidence>
<evidence type="ECO:0000256" key="6">
    <source>
        <dbReference type="SAM" id="Phobius"/>
    </source>
</evidence>